<dbReference type="Gene3D" id="2.60.120.560">
    <property type="entry name" value="Exo-inulinase, domain 1"/>
    <property type="match status" value="1"/>
</dbReference>
<dbReference type="PANTHER" id="PTHR43101:SF1">
    <property type="entry name" value="BETA-FRUCTOSIDASE"/>
    <property type="match status" value="1"/>
</dbReference>
<comment type="pathway">
    <text evidence="1 9">Glycan biosynthesis; sucrose metabolism.</text>
</comment>
<evidence type="ECO:0000256" key="5">
    <source>
        <dbReference type="ARBA" id="ARBA00022801"/>
    </source>
</evidence>
<dbReference type="InterPro" id="IPR018053">
    <property type="entry name" value="Glyco_hydro_32_AS"/>
</dbReference>
<organism evidence="12 13">
    <name type="scientific">Weissella soli</name>
    <dbReference type="NCBI Taxonomy" id="155866"/>
    <lineage>
        <taxon>Bacteria</taxon>
        <taxon>Bacillati</taxon>
        <taxon>Bacillota</taxon>
        <taxon>Bacilli</taxon>
        <taxon>Lactobacillales</taxon>
        <taxon>Lactobacillaceae</taxon>
        <taxon>Weissella</taxon>
    </lineage>
</organism>
<dbReference type="Proteomes" id="UP000254912">
    <property type="component" value="Unassembled WGS sequence"/>
</dbReference>
<dbReference type="SUPFAM" id="SSF75005">
    <property type="entry name" value="Arabinanase/levansucrase/invertase"/>
    <property type="match status" value="1"/>
</dbReference>
<keyword evidence="9" id="KW-0963">Cytoplasm</keyword>
<dbReference type="InterPro" id="IPR013148">
    <property type="entry name" value="Glyco_hydro_32_N"/>
</dbReference>
<dbReference type="InterPro" id="IPR013320">
    <property type="entry name" value="ConA-like_dom_sf"/>
</dbReference>
<comment type="function">
    <text evidence="9">Enables the bacterium to metabolize sucrose as a sole carbon source.</text>
</comment>
<reference evidence="12 13" key="1">
    <citation type="submission" date="2018-07" db="EMBL/GenBank/DDBJ databases">
        <title>Genomic Encyclopedia of Type Strains, Phase III (KMG-III): the genomes of soil and plant-associated and newly described type strains.</title>
        <authorList>
            <person name="Whitman W."/>
        </authorList>
    </citation>
    <scope>NUCLEOTIDE SEQUENCE [LARGE SCALE GENOMIC DNA]</scope>
    <source>
        <strain evidence="12 13">CECT 7031</strain>
    </source>
</reference>
<dbReference type="InterPro" id="IPR023296">
    <property type="entry name" value="Glyco_hydro_beta-prop_sf"/>
</dbReference>
<dbReference type="GO" id="GO:0005737">
    <property type="term" value="C:cytoplasm"/>
    <property type="evidence" value="ECO:0007669"/>
    <property type="project" value="UniProtKB-SubCell"/>
</dbReference>
<dbReference type="EMBL" id="QRAS01000001">
    <property type="protein sequence ID" value="RDL12250.1"/>
    <property type="molecule type" value="Genomic_DNA"/>
</dbReference>
<evidence type="ECO:0000256" key="6">
    <source>
        <dbReference type="ARBA" id="ARBA00023295"/>
    </source>
</evidence>
<dbReference type="UniPathway" id="UPA00238"/>
<evidence type="ECO:0000256" key="3">
    <source>
        <dbReference type="ARBA" id="ARBA00012758"/>
    </source>
</evidence>
<dbReference type="PANTHER" id="PTHR43101">
    <property type="entry name" value="BETA-FRUCTOSIDASE"/>
    <property type="match status" value="1"/>
</dbReference>
<protein>
    <recommendedName>
        <fullName evidence="4 8">Sucrose-6-phosphate hydrolase</fullName>
        <ecNumber evidence="3 8">3.2.1.26</ecNumber>
    </recommendedName>
    <alternativeName>
        <fullName evidence="7 9">Invertase</fullName>
    </alternativeName>
</protein>
<comment type="caution">
    <text evidence="12">The sequence shown here is derived from an EMBL/GenBank/DDBJ whole genome shotgun (WGS) entry which is preliminary data.</text>
</comment>
<keyword evidence="5 8" id="KW-0378">Hydrolase</keyword>
<dbReference type="NCBIfam" id="TIGR01322">
    <property type="entry name" value="scrB_fam"/>
    <property type="match status" value="1"/>
</dbReference>
<dbReference type="CDD" id="cd18623">
    <property type="entry name" value="GH32_ScrB-like"/>
    <property type="match status" value="1"/>
</dbReference>
<dbReference type="GO" id="GO:0004564">
    <property type="term" value="F:beta-fructofuranosidase activity"/>
    <property type="evidence" value="ECO:0007669"/>
    <property type="project" value="UniProtKB-EC"/>
</dbReference>
<feature type="domain" description="Glycosyl hydrolase family 32 C-terminal" evidence="11">
    <location>
        <begin position="362"/>
        <end position="412"/>
    </location>
</feature>
<dbReference type="AlphaFoldDB" id="A0A288Q6L9"/>
<evidence type="ECO:0000259" key="11">
    <source>
        <dbReference type="Pfam" id="PF08244"/>
    </source>
</evidence>
<comment type="similarity">
    <text evidence="2 8">Belongs to the glycosyl hydrolase 32 family.</text>
</comment>
<evidence type="ECO:0000256" key="1">
    <source>
        <dbReference type="ARBA" id="ARBA00004914"/>
    </source>
</evidence>
<dbReference type="SUPFAM" id="SSF49899">
    <property type="entry name" value="Concanavalin A-like lectins/glucanases"/>
    <property type="match status" value="1"/>
</dbReference>
<dbReference type="InterPro" id="IPR006232">
    <property type="entry name" value="Suc6P_hydrolase"/>
</dbReference>
<comment type="subcellular location">
    <subcellularLocation>
        <location evidence="9">Cytoplasm</location>
    </subcellularLocation>
</comment>
<dbReference type="InterPro" id="IPR013189">
    <property type="entry name" value="Glyco_hydro_32_C"/>
</dbReference>
<feature type="domain" description="Glycosyl hydrolase family 32 N-terminal" evidence="10">
    <location>
        <begin position="13"/>
        <end position="318"/>
    </location>
</feature>
<dbReference type="PROSITE" id="PS00609">
    <property type="entry name" value="GLYCOSYL_HYDROL_F32"/>
    <property type="match status" value="1"/>
</dbReference>
<evidence type="ECO:0000259" key="10">
    <source>
        <dbReference type="Pfam" id="PF00251"/>
    </source>
</evidence>
<gene>
    <name evidence="12" type="ORF">DFP99_0685</name>
</gene>
<dbReference type="InterPro" id="IPR001362">
    <property type="entry name" value="Glyco_hydro_32"/>
</dbReference>
<evidence type="ECO:0000256" key="8">
    <source>
        <dbReference type="RuleBase" id="RU362110"/>
    </source>
</evidence>
<accession>A0A288Q6L9</accession>
<dbReference type="Pfam" id="PF08244">
    <property type="entry name" value="Glyco_hydro_32C"/>
    <property type="match status" value="1"/>
</dbReference>
<comment type="catalytic activity">
    <reaction evidence="8">
        <text>Hydrolysis of terminal non-reducing beta-D-fructofuranoside residues in beta-D-fructofuranosides.</text>
        <dbReference type="EC" id="3.2.1.26"/>
    </reaction>
</comment>
<proteinExistence type="inferred from homology"/>
<sequence length="412" mass="46933">MIVGDEERFEEFHIYPTHGLLNDPNGLVYFKDQYHVFYQWNPWGTDHKYKVWGHVVSDDLVNWHRLPEALVPSLPEDQSGIYSGSTIVVDDQLYAFYTGNVRNEAGESIASYQMGAVSTDGVHFTKLGKLFDQPAGFTRHVRDPKIFKQNETYFLLLGAQRLDLTGDIIIYSSPDLHHWDFRGSLIDDQLAEVRGYMIECPDIAFMDGQAVLMFSPQGLTAKAGTLENIHNTGYVIGEFDAQRAKFAVQSSFEELDHGFEFYASQTVSHAGRTLLWGWSGMMPEAREQTLPTIADGWAHVLSLPREVSLQAKQLLQKPVAELGPFKRVEATEITGVGLWELEDTTWQLKLSATMYIERTGDQLTMRRRQWESQQWEERKITGALAMVQLVIDQDIVEVFAGDGQFVMTARYF</sequence>
<dbReference type="InterPro" id="IPR051214">
    <property type="entry name" value="GH32_Enzymes"/>
</dbReference>
<dbReference type="SMART" id="SM00640">
    <property type="entry name" value="Glyco_32"/>
    <property type="match status" value="1"/>
</dbReference>
<dbReference type="KEGG" id="wso:WSWS_01056"/>
<evidence type="ECO:0000256" key="9">
    <source>
        <dbReference type="RuleBase" id="RU365015"/>
    </source>
</evidence>
<dbReference type="Pfam" id="PF00251">
    <property type="entry name" value="Glyco_hydro_32N"/>
    <property type="match status" value="1"/>
</dbReference>
<dbReference type="GO" id="GO:0005985">
    <property type="term" value="P:sucrose metabolic process"/>
    <property type="evidence" value="ECO:0007669"/>
    <property type="project" value="UniProtKB-UniPathway"/>
</dbReference>
<evidence type="ECO:0000256" key="2">
    <source>
        <dbReference type="ARBA" id="ARBA00009902"/>
    </source>
</evidence>
<keyword evidence="13" id="KW-1185">Reference proteome</keyword>
<evidence type="ECO:0000256" key="4">
    <source>
        <dbReference type="ARBA" id="ARBA00019623"/>
    </source>
</evidence>
<evidence type="ECO:0000313" key="12">
    <source>
        <dbReference type="EMBL" id="RDL12250.1"/>
    </source>
</evidence>
<keyword evidence="6 8" id="KW-0326">Glycosidase</keyword>
<keyword evidence="9" id="KW-0119">Carbohydrate metabolism</keyword>
<dbReference type="EC" id="3.2.1.26" evidence="3 8"/>
<name>A0A288Q6L9_9LACO</name>
<dbReference type="Gene3D" id="2.115.10.20">
    <property type="entry name" value="Glycosyl hydrolase domain, family 43"/>
    <property type="match status" value="1"/>
</dbReference>
<evidence type="ECO:0000313" key="13">
    <source>
        <dbReference type="Proteomes" id="UP000254912"/>
    </source>
</evidence>
<evidence type="ECO:0000256" key="7">
    <source>
        <dbReference type="ARBA" id="ARBA00033367"/>
    </source>
</evidence>